<gene>
    <name evidence="2" type="ORF">NDU88_000421</name>
</gene>
<feature type="compositionally biased region" description="Basic and acidic residues" evidence="1">
    <location>
        <begin position="44"/>
        <end position="57"/>
    </location>
</feature>
<evidence type="ECO:0000313" key="3">
    <source>
        <dbReference type="Proteomes" id="UP001066276"/>
    </source>
</evidence>
<feature type="region of interest" description="Disordered" evidence="1">
    <location>
        <begin position="1"/>
        <end position="76"/>
    </location>
</feature>
<proteinExistence type="predicted"/>
<protein>
    <submittedName>
        <fullName evidence="2">Uncharacterized protein</fullName>
    </submittedName>
</protein>
<evidence type="ECO:0000256" key="1">
    <source>
        <dbReference type="SAM" id="MobiDB-lite"/>
    </source>
</evidence>
<sequence length="121" mass="13216">MAIAPRPLPVFSSESTAAPRPGMQLAPGRATVYQYQNQGRGQRKKPDADFAPADEHGSPAQGAAMPEPELGTPGRPTLRDILQVIMDTRKELETKIDAPSTDLGLLREDQRHLTEQVTTEE</sequence>
<keyword evidence="3" id="KW-1185">Reference proteome</keyword>
<organism evidence="2 3">
    <name type="scientific">Pleurodeles waltl</name>
    <name type="common">Iberian ribbed newt</name>
    <dbReference type="NCBI Taxonomy" id="8319"/>
    <lineage>
        <taxon>Eukaryota</taxon>
        <taxon>Metazoa</taxon>
        <taxon>Chordata</taxon>
        <taxon>Craniata</taxon>
        <taxon>Vertebrata</taxon>
        <taxon>Euteleostomi</taxon>
        <taxon>Amphibia</taxon>
        <taxon>Batrachia</taxon>
        <taxon>Caudata</taxon>
        <taxon>Salamandroidea</taxon>
        <taxon>Salamandridae</taxon>
        <taxon>Pleurodelinae</taxon>
        <taxon>Pleurodeles</taxon>
    </lineage>
</organism>
<comment type="caution">
    <text evidence="2">The sequence shown here is derived from an EMBL/GenBank/DDBJ whole genome shotgun (WGS) entry which is preliminary data.</text>
</comment>
<accession>A0AAV7TFF7</accession>
<dbReference type="AlphaFoldDB" id="A0AAV7TFF7"/>
<dbReference type="EMBL" id="JANPWB010000006">
    <property type="protein sequence ID" value="KAJ1175130.1"/>
    <property type="molecule type" value="Genomic_DNA"/>
</dbReference>
<name>A0AAV7TFF7_PLEWA</name>
<reference evidence="2" key="1">
    <citation type="journal article" date="2022" name="bioRxiv">
        <title>Sequencing and chromosome-scale assembly of the giantPleurodeles waltlgenome.</title>
        <authorList>
            <person name="Brown T."/>
            <person name="Elewa A."/>
            <person name="Iarovenko S."/>
            <person name="Subramanian E."/>
            <person name="Araus A.J."/>
            <person name="Petzold A."/>
            <person name="Susuki M."/>
            <person name="Suzuki K.-i.T."/>
            <person name="Hayashi T."/>
            <person name="Toyoda A."/>
            <person name="Oliveira C."/>
            <person name="Osipova E."/>
            <person name="Leigh N.D."/>
            <person name="Simon A."/>
            <person name="Yun M.H."/>
        </authorList>
    </citation>
    <scope>NUCLEOTIDE SEQUENCE</scope>
    <source>
        <strain evidence="2">20211129_DDA</strain>
        <tissue evidence="2">Liver</tissue>
    </source>
</reference>
<evidence type="ECO:0000313" key="2">
    <source>
        <dbReference type="EMBL" id="KAJ1175130.1"/>
    </source>
</evidence>
<dbReference type="Proteomes" id="UP001066276">
    <property type="component" value="Chromosome 3_2"/>
</dbReference>